<comment type="caution">
    <text evidence="1">The sequence shown here is derived from an EMBL/GenBank/DDBJ whole genome shotgun (WGS) entry which is preliminary data.</text>
</comment>
<dbReference type="CDD" id="cd09022">
    <property type="entry name" value="Aldose_epim_Ec_YihR"/>
    <property type="match status" value="1"/>
</dbReference>
<dbReference type="Pfam" id="PF01263">
    <property type="entry name" value="Aldose_epim"/>
    <property type="match status" value="1"/>
</dbReference>
<dbReference type="Gene3D" id="2.70.98.10">
    <property type="match status" value="1"/>
</dbReference>
<organism evidence="1 2">
    <name type="scientific">Saccharopolyspora cebuensis</name>
    <dbReference type="NCBI Taxonomy" id="418759"/>
    <lineage>
        <taxon>Bacteria</taxon>
        <taxon>Bacillati</taxon>
        <taxon>Actinomycetota</taxon>
        <taxon>Actinomycetes</taxon>
        <taxon>Pseudonocardiales</taxon>
        <taxon>Pseudonocardiaceae</taxon>
        <taxon>Saccharopolyspora</taxon>
    </lineage>
</organism>
<dbReference type="InterPro" id="IPR037480">
    <property type="entry name" value="YihR-like"/>
</dbReference>
<proteinExistence type="predicted"/>
<dbReference type="InterPro" id="IPR011013">
    <property type="entry name" value="Gal_mutarotase_sf_dom"/>
</dbReference>
<dbReference type="EMBL" id="JBGEHV010000021">
    <property type="protein sequence ID" value="MEY8040423.1"/>
    <property type="molecule type" value="Genomic_DNA"/>
</dbReference>
<dbReference type="InterPro" id="IPR014718">
    <property type="entry name" value="GH-type_carb-bd"/>
</dbReference>
<gene>
    <name evidence="1" type="ORF">AB8O55_13535</name>
</gene>
<keyword evidence="2" id="KW-1185">Reference proteome</keyword>
<dbReference type="RefSeq" id="WP_345367381.1">
    <property type="nucleotide sequence ID" value="NZ_BAABII010000018.1"/>
</dbReference>
<protein>
    <submittedName>
        <fullName evidence="1">Aldose 1-epimerase family protein</fullName>
    </submittedName>
</protein>
<sequence>MREPASGQQFEITAGAARAVITEVGAALREFEVDGVPFAEPYAADRRPPASAGAVLAPWPNRVAGGRWVLDGEPQQLALTEPARGNALHGLLCHVPWQVEERTAASVRLRAPVASQPGWPVPLVVAVEYAVSGEDLRVTHEVRNAGDRTTPFGVGAHPFPRAGTAATDDCTLRLAASSVLPLDADTLLPARPPRSLAGDELDFRTGRPLAGVWLDTAFGGAAPAPGDDRVRHALTAPDGTAVELWADPVFGWVQVYTADDFPGRGRAVAVEPMTCPPDALNSGIDLLHVEPGETWTGSWGLRAR</sequence>
<accession>A0ABV4CH84</accession>
<evidence type="ECO:0000313" key="1">
    <source>
        <dbReference type="EMBL" id="MEY8040423.1"/>
    </source>
</evidence>
<evidence type="ECO:0000313" key="2">
    <source>
        <dbReference type="Proteomes" id="UP001564626"/>
    </source>
</evidence>
<dbReference type="Proteomes" id="UP001564626">
    <property type="component" value="Unassembled WGS sequence"/>
</dbReference>
<name>A0ABV4CH84_9PSEU</name>
<dbReference type="InterPro" id="IPR008183">
    <property type="entry name" value="Aldose_1/G6P_1-epimerase"/>
</dbReference>
<dbReference type="SUPFAM" id="SSF74650">
    <property type="entry name" value="Galactose mutarotase-like"/>
    <property type="match status" value="1"/>
</dbReference>
<reference evidence="1 2" key="1">
    <citation type="submission" date="2024-08" db="EMBL/GenBank/DDBJ databases">
        <title>Genome mining of Saccharopolyspora cebuensis PGLac3 from Nigerian medicinal plant.</title>
        <authorList>
            <person name="Ezeobiora C.E."/>
            <person name="Igbokwe N.H."/>
            <person name="Amin D.H."/>
            <person name="Mendie U.E."/>
        </authorList>
    </citation>
    <scope>NUCLEOTIDE SEQUENCE [LARGE SCALE GENOMIC DNA]</scope>
    <source>
        <strain evidence="1 2">PGLac3</strain>
    </source>
</reference>